<dbReference type="RefSeq" id="WP_038589918.1">
    <property type="nucleotide sequence ID" value="NZ_CP009211.1"/>
</dbReference>
<dbReference type="EMBL" id="LT906467">
    <property type="protein sequence ID" value="SNV67086.1"/>
    <property type="molecule type" value="Genomic_DNA"/>
</dbReference>
<accession>A0A076NFR1</accession>
<dbReference type="InterPro" id="IPR036563">
    <property type="entry name" value="MoaE_sf"/>
</dbReference>
<dbReference type="PANTHER" id="PTHR23404">
    <property type="entry name" value="MOLYBDOPTERIN SYNTHASE RELATED"/>
    <property type="match status" value="1"/>
</dbReference>
<reference evidence="2 4" key="2">
    <citation type="submission" date="2017-06" db="EMBL/GenBank/DDBJ databases">
        <authorList>
            <consortium name="Pathogen Informatics"/>
        </authorList>
    </citation>
    <scope>NUCLEOTIDE SEQUENCE [LARGE SCALE GENOMIC DNA]</scope>
    <source>
        <strain evidence="2 4">NCTC13015</strain>
    </source>
</reference>
<reference evidence="1 3" key="1">
    <citation type="submission" date="2014-08" db="EMBL/GenBank/DDBJ databases">
        <title>Complete genome sequence of Corynebacterium imitans DSM 44264, isolated from a five-month-old boy with suspected pharyngeal diphtheria.</title>
        <authorList>
            <person name="Mollmann S."/>
            <person name="Albersmeier A."/>
            <person name="Ruckert C."/>
            <person name="Tauch A."/>
        </authorList>
    </citation>
    <scope>NUCLEOTIDE SEQUENCE [LARGE SCALE GENOMIC DNA]</scope>
    <source>
        <strain evidence="1 3">DSM 44264</strain>
    </source>
</reference>
<protein>
    <submittedName>
        <fullName evidence="1">Molybdopterin converting factor</fullName>
    </submittedName>
    <submittedName>
        <fullName evidence="2">Molybdopterin synthase, large subunit</fullName>
        <ecNumber evidence="2">2.8.1.12</ecNumber>
    </submittedName>
</protein>
<organism evidence="1 3">
    <name type="scientific">Corynebacterium imitans</name>
    <dbReference type="NCBI Taxonomy" id="156978"/>
    <lineage>
        <taxon>Bacteria</taxon>
        <taxon>Bacillati</taxon>
        <taxon>Actinomycetota</taxon>
        <taxon>Actinomycetes</taxon>
        <taxon>Mycobacteriales</taxon>
        <taxon>Corynebacteriaceae</taxon>
        <taxon>Corynebacterium</taxon>
    </lineage>
</organism>
<keyword evidence="2" id="KW-0808">Transferase</keyword>
<evidence type="ECO:0000313" key="2">
    <source>
        <dbReference type="EMBL" id="SNV67086.1"/>
    </source>
</evidence>
<dbReference type="EMBL" id="CP009211">
    <property type="protein sequence ID" value="AIJ33324.1"/>
    <property type="molecule type" value="Genomic_DNA"/>
</dbReference>
<dbReference type="GO" id="GO:0006777">
    <property type="term" value="P:Mo-molybdopterin cofactor biosynthetic process"/>
    <property type="evidence" value="ECO:0007669"/>
    <property type="project" value="InterPro"/>
</dbReference>
<evidence type="ECO:0000313" key="4">
    <source>
        <dbReference type="Proteomes" id="UP000215374"/>
    </source>
</evidence>
<keyword evidence="3" id="KW-1185">Reference proteome</keyword>
<sequence length="156" mass="16520">MTTQHSDPAYVYEQTGRVTGTVITDAPLESLAAQASKDTLTQAMGALVRFEGIVRDHDGGQSVATLAYEAHPSAPEELARVAAEVAASHPVRIYAAHRTGDVPIGELAFLVLVASAHRGEAFAACAEVADRVKAEVPIWKKQGLVSGETQWVGIDE</sequence>
<dbReference type="SUPFAM" id="SSF54690">
    <property type="entry name" value="Molybdopterin synthase subunit MoaE"/>
    <property type="match status" value="1"/>
</dbReference>
<dbReference type="Gene3D" id="3.90.1170.40">
    <property type="entry name" value="Molybdopterin biosynthesis MoaE subunit"/>
    <property type="match status" value="1"/>
</dbReference>
<dbReference type="KEGG" id="cii:CIMIT_04915"/>
<name>A0A076NFR1_9CORY</name>
<evidence type="ECO:0000313" key="1">
    <source>
        <dbReference type="EMBL" id="AIJ33324.1"/>
    </source>
</evidence>
<dbReference type="EC" id="2.8.1.12" evidence="2"/>
<dbReference type="Pfam" id="PF02391">
    <property type="entry name" value="MoaE"/>
    <property type="match status" value="1"/>
</dbReference>
<dbReference type="OrthoDB" id="9794429at2"/>
<dbReference type="GO" id="GO:0030366">
    <property type="term" value="F:molybdopterin synthase activity"/>
    <property type="evidence" value="ECO:0007669"/>
    <property type="project" value="UniProtKB-EC"/>
</dbReference>
<dbReference type="InterPro" id="IPR003448">
    <property type="entry name" value="Mopterin_biosynth_MoaE"/>
</dbReference>
<evidence type="ECO:0000313" key="3">
    <source>
        <dbReference type="Proteomes" id="UP000028780"/>
    </source>
</evidence>
<proteinExistence type="predicted"/>
<dbReference type="CDD" id="cd00756">
    <property type="entry name" value="MoaE"/>
    <property type="match status" value="1"/>
</dbReference>
<dbReference type="Proteomes" id="UP000215374">
    <property type="component" value="Chromosome 1"/>
</dbReference>
<dbReference type="AlphaFoldDB" id="A0A076NFR1"/>
<gene>
    <name evidence="2" type="primary">moaE</name>
    <name evidence="1" type="ORF">CIMIT_04915</name>
    <name evidence="2" type="ORF">SAMEA4535761_01048</name>
</gene>
<dbReference type="STRING" id="156978.CIMIT_04915"/>
<dbReference type="eggNOG" id="COG0314">
    <property type="taxonomic scope" value="Bacteria"/>
</dbReference>
<dbReference type="HOGENOM" id="CLU_089568_1_1_11"/>
<dbReference type="Proteomes" id="UP000028780">
    <property type="component" value="Chromosome"/>
</dbReference>